<dbReference type="Pfam" id="PF00881">
    <property type="entry name" value="Nitroreductase"/>
    <property type="match status" value="1"/>
</dbReference>
<comment type="caution">
    <text evidence="4">The sequence shown here is derived from an EMBL/GenBank/DDBJ whole genome shotgun (WGS) entry which is preliminary data.</text>
</comment>
<accession>A0A8J8GDK6</accession>
<evidence type="ECO:0000313" key="5">
    <source>
        <dbReference type="Proteomes" id="UP000625804"/>
    </source>
</evidence>
<name>A0A8J8GDK6_9BACI</name>
<sequence>MEFVELAKSRRSAINFQSDVKITVSELQEIFEIVKTHPSSYNLQTTHYYVATSEEKKAQVKAASFNQHKTLSASATIIVCGDREGYKKAPDLYESMKLLGIIDECEYKETIETIKNLYENNPTLIEEDNIRNACLSAMLFMLAAKDKGWDTCPMHVKNVDLIKNIYNIPENHEPVLMITIGKSDEKIRPRGYRKPIGEFVHFVD</sequence>
<dbReference type="SUPFAM" id="SSF55469">
    <property type="entry name" value="FMN-dependent nitroreductase-like"/>
    <property type="match status" value="1"/>
</dbReference>
<dbReference type="EMBL" id="JABTTE010000006">
    <property type="protein sequence ID" value="NSL51417.1"/>
    <property type="molecule type" value="Genomic_DNA"/>
</dbReference>
<dbReference type="InterPro" id="IPR029479">
    <property type="entry name" value="Nitroreductase"/>
</dbReference>
<reference evidence="4" key="1">
    <citation type="submission" date="2020-06" db="EMBL/GenBank/DDBJ databases">
        <title>A novel thermopfilic bacterium from Erzurum, Turkey.</title>
        <authorList>
            <person name="Adiguzel A."/>
            <person name="Ay H."/>
            <person name="Baltaci M.O."/>
        </authorList>
    </citation>
    <scope>NUCLEOTIDE SEQUENCE</scope>
    <source>
        <strain evidence="4">P2</strain>
    </source>
</reference>
<protein>
    <submittedName>
        <fullName evidence="4">Nitroreductase family protein</fullName>
    </submittedName>
</protein>
<keyword evidence="5" id="KW-1185">Reference proteome</keyword>
<gene>
    <name evidence="4" type="ORF">HR057_06500</name>
</gene>
<dbReference type="GO" id="GO:0016491">
    <property type="term" value="F:oxidoreductase activity"/>
    <property type="evidence" value="ECO:0007669"/>
    <property type="project" value="UniProtKB-KW"/>
</dbReference>
<dbReference type="PANTHER" id="PTHR43673:SF12">
    <property type="entry name" value="PROTEIN DRGA"/>
    <property type="match status" value="1"/>
</dbReference>
<dbReference type="Proteomes" id="UP000625804">
    <property type="component" value="Unassembled WGS sequence"/>
</dbReference>
<dbReference type="InterPro" id="IPR000415">
    <property type="entry name" value="Nitroreductase-like"/>
</dbReference>
<evidence type="ECO:0000259" key="3">
    <source>
        <dbReference type="Pfam" id="PF00881"/>
    </source>
</evidence>
<comment type="similarity">
    <text evidence="1">Belongs to the nitroreductase family.</text>
</comment>
<dbReference type="RefSeq" id="WP_173730623.1">
    <property type="nucleotide sequence ID" value="NZ_JABTTE010000006.1"/>
</dbReference>
<keyword evidence="2" id="KW-0560">Oxidoreductase</keyword>
<evidence type="ECO:0000313" key="4">
    <source>
        <dbReference type="EMBL" id="NSL51417.1"/>
    </source>
</evidence>
<organism evidence="4 5">
    <name type="scientific">Calidifontibacillus erzurumensis</name>
    <dbReference type="NCBI Taxonomy" id="2741433"/>
    <lineage>
        <taxon>Bacteria</taxon>
        <taxon>Bacillati</taxon>
        <taxon>Bacillota</taxon>
        <taxon>Bacilli</taxon>
        <taxon>Bacillales</taxon>
        <taxon>Bacillaceae</taxon>
        <taxon>Calidifontibacillus/Schinkia group</taxon>
        <taxon>Calidifontibacillus</taxon>
    </lineage>
</organism>
<evidence type="ECO:0000256" key="1">
    <source>
        <dbReference type="ARBA" id="ARBA00007118"/>
    </source>
</evidence>
<dbReference type="AlphaFoldDB" id="A0A8J8GDK6"/>
<proteinExistence type="inferred from homology"/>
<dbReference type="CDD" id="cd02137">
    <property type="entry name" value="MhqN-like"/>
    <property type="match status" value="1"/>
</dbReference>
<dbReference type="Gene3D" id="3.40.109.10">
    <property type="entry name" value="NADH Oxidase"/>
    <property type="match status" value="1"/>
</dbReference>
<dbReference type="PANTHER" id="PTHR43673">
    <property type="entry name" value="NAD(P)H NITROREDUCTASE YDGI-RELATED"/>
    <property type="match status" value="1"/>
</dbReference>
<evidence type="ECO:0000256" key="2">
    <source>
        <dbReference type="ARBA" id="ARBA00023002"/>
    </source>
</evidence>
<feature type="domain" description="Nitroreductase" evidence="3">
    <location>
        <begin position="8"/>
        <end position="182"/>
    </location>
</feature>